<dbReference type="EnsemblMetazoa" id="XM_003726636">
    <property type="protein sequence ID" value="XP_003726684"/>
    <property type="gene ID" value="LOC100892656"/>
</dbReference>
<protein>
    <recommendedName>
        <fullName evidence="2">NADH dehydrogenase [ubiquinone] 1 alpha subcomplex assembly factor 3</fullName>
    </recommendedName>
</protein>
<dbReference type="RefSeq" id="XP_003726684.2">
    <property type="nucleotide sequence ID" value="XM_003726636.3"/>
</dbReference>
<dbReference type="FunCoup" id="A0A7M7GPW2">
    <property type="interactions" value="1319"/>
</dbReference>
<reference evidence="6" key="1">
    <citation type="submission" date="2015-02" db="EMBL/GenBank/DDBJ databases">
        <title>Genome sequencing for Strongylocentrotus purpuratus.</title>
        <authorList>
            <person name="Murali S."/>
            <person name="Liu Y."/>
            <person name="Vee V."/>
            <person name="English A."/>
            <person name="Wang M."/>
            <person name="Skinner E."/>
            <person name="Han Y."/>
            <person name="Muzny D.M."/>
            <person name="Worley K.C."/>
            <person name="Gibbs R.A."/>
        </authorList>
    </citation>
    <scope>NUCLEOTIDE SEQUENCE</scope>
</reference>
<dbReference type="GO" id="GO:0032981">
    <property type="term" value="P:mitochondrial respiratory chain complex I assembly"/>
    <property type="evidence" value="ECO:0000318"/>
    <property type="project" value="GO_Central"/>
</dbReference>
<dbReference type="GeneID" id="100892656"/>
<keyword evidence="3" id="KW-0496">Mitochondrion</keyword>
<dbReference type="CTD" id="25915"/>
<dbReference type="AlphaFoldDB" id="A0A7M7GPW2"/>
<dbReference type="InterPro" id="IPR034095">
    <property type="entry name" value="NDUF3"/>
</dbReference>
<dbReference type="InterPro" id="IPR036748">
    <property type="entry name" value="MTH938-like_sf"/>
</dbReference>
<evidence type="ECO:0000256" key="1">
    <source>
        <dbReference type="ARBA" id="ARBA00004173"/>
    </source>
</evidence>
<comment type="subcellular location">
    <subcellularLocation>
        <location evidence="1">Mitochondrion</location>
    </subcellularLocation>
</comment>
<dbReference type="OMA" id="VGCGARI"/>
<evidence type="ECO:0000256" key="3">
    <source>
        <dbReference type="ARBA" id="ARBA00023128"/>
    </source>
</evidence>
<dbReference type="Gene3D" id="3.40.1230.10">
    <property type="entry name" value="MTH938-like"/>
    <property type="match status" value="1"/>
</dbReference>
<evidence type="ECO:0000313" key="6">
    <source>
        <dbReference type="Proteomes" id="UP000007110"/>
    </source>
</evidence>
<name>A0A7M7GPW2_STRPU</name>
<proteinExistence type="inferred from homology"/>
<dbReference type="InterPro" id="IPR007523">
    <property type="entry name" value="NDUFAF3/AAMDC"/>
</dbReference>
<dbReference type="SUPFAM" id="SSF64076">
    <property type="entry name" value="MTH938-like"/>
    <property type="match status" value="1"/>
</dbReference>
<dbReference type="PANTHER" id="PTHR21192">
    <property type="entry name" value="NUCLEAR PROTEIN E3-3"/>
    <property type="match status" value="1"/>
</dbReference>
<dbReference type="PANTHER" id="PTHR21192:SF2">
    <property type="entry name" value="NADH DEHYDROGENASE [UBIQUINONE] 1 ALPHA SUBCOMPLEX ASSEMBLY FACTOR 3"/>
    <property type="match status" value="1"/>
</dbReference>
<dbReference type="CDD" id="cd05125">
    <property type="entry name" value="Mth938_2P1-like"/>
    <property type="match status" value="1"/>
</dbReference>
<dbReference type="Proteomes" id="UP000007110">
    <property type="component" value="Unassembled WGS sequence"/>
</dbReference>
<sequence>MACGLTRSLAQKALFYGKCLSSSSTGNRLLNTTSLCLGKLQPTDDEFYTKTTISLLSKETSDVPFISNYSIQGFTISGDKVYGPVAILPRSLLSWNIAGLHDINEDSLSLFHLIEPKIEILVIGTGATLQKLSPELHRFMRLKGIALEVQETSHACATFNYLARESRVVAAGLLPPEQVKR</sequence>
<reference evidence="5" key="2">
    <citation type="submission" date="2021-01" db="UniProtKB">
        <authorList>
            <consortium name="EnsemblMetazoa"/>
        </authorList>
    </citation>
    <scope>IDENTIFICATION</scope>
</reference>
<dbReference type="OrthoDB" id="20681at2759"/>
<dbReference type="GO" id="GO:0005743">
    <property type="term" value="C:mitochondrial inner membrane"/>
    <property type="evidence" value="ECO:0000318"/>
    <property type="project" value="GO_Central"/>
</dbReference>
<organism evidence="5 6">
    <name type="scientific">Strongylocentrotus purpuratus</name>
    <name type="common">Purple sea urchin</name>
    <dbReference type="NCBI Taxonomy" id="7668"/>
    <lineage>
        <taxon>Eukaryota</taxon>
        <taxon>Metazoa</taxon>
        <taxon>Echinodermata</taxon>
        <taxon>Eleutherozoa</taxon>
        <taxon>Echinozoa</taxon>
        <taxon>Echinoidea</taxon>
        <taxon>Euechinoidea</taxon>
        <taxon>Echinacea</taxon>
        <taxon>Camarodonta</taxon>
        <taxon>Echinidea</taxon>
        <taxon>Strongylocentrotidae</taxon>
        <taxon>Strongylocentrotus</taxon>
    </lineage>
</organism>
<dbReference type="InParanoid" id="A0A7M7GPW2"/>
<dbReference type="KEGG" id="spu:100892656"/>
<evidence type="ECO:0000313" key="5">
    <source>
        <dbReference type="EnsemblMetazoa" id="XP_003726684"/>
    </source>
</evidence>
<accession>A0A7M7GPW2</accession>
<evidence type="ECO:0000256" key="4">
    <source>
        <dbReference type="ARBA" id="ARBA00049984"/>
    </source>
</evidence>
<evidence type="ECO:0000256" key="2">
    <source>
        <dbReference type="ARBA" id="ARBA00021776"/>
    </source>
</evidence>
<comment type="similarity">
    <text evidence="4">Belongs to the NDUFAF3 family.</text>
</comment>
<keyword evidence="6" id="KW-1185">Reference proteome</keyword>
<dbReference type="Pfam" id="PF04430">
    <property type="entry name" value="DUF498"/>
    <property type="match status" value="1"/>
</dbReference>